<proteinExistence type="predicted"/>
<reference evidence="1 2" key="1">
    <citation type="submission" date="2011-02" db="EMBL/GenBank/DDBJ databases">
        <title>The Genome Sequence of Sphaeroforma arctica JP610.</title>
        <authorList>
            <consortium name="The Broad Institute Genome Sequencing Platform"/>
            <person name="Russ C."/>
            <person name="Cuomo C."/>
            <person name="Young S.K."/>
            <person name="Zeng Q."/>
            <person name="Gargeya S."/>
            <person name="Alvarado L."/>
            <person name="Berlin A."/>
            <person name="Chapman S.B."/>
            <person name="Chen Z."/>
            <person name="Freedman E."/>
            <person name="Gellesch M."/>
            <person name="Goldberg J."/>
            <person name="Griggs A."/>
            <person name="Gujja S."/>
            <person name="Heilman E."/>
            <person name="Heiman D."/>
            <person name="Howarth C."/>
            <person name="Mehta T."/>
            <person name="Neiman D."/>
            <person name="Pearson M."/>
            <person name="Roberts A."/>
            <person name="Saif S."/>
            <person name="Shea T."/>
            <person name="Shenoy N."/>
            <person name="Sisk P."/>
            <person name="Stolte C."/>
            <person name="Sykes S."/>
            <person name="White J."/>
            <person name="Yandava C."/>
            <person name="Burger G."/>
            <person name="Gray M.W."/>
            <person name="Holland P.W.H."/>
            <person name="King N."/>
            <person name="Lang F.B.F."/>
            <person name="Roger A.J."/>
            <person name="Ruiz-Trillo I."/>
            <person name="Haas B."/>
            <person name="Nusbaum C."/>
            <person name="Birren B."/>
        </authorList>
    </citation>
    <scope>NUCLEOTIDE SEQUENCE [LARGE SCALE GENOMIC DNA]</scope>
    <source>
        <strain evidence="1 2">JP610</strain>
    </source>
</reference>
<name>A0A0L0F1Q2_9EUKA</name>
<accession>A0A0L0F1Q2</accession>
<evidence type="ECO:0000313" key="1">
    <source>
        <dbReference type="EMBL" id="KNC70660.1"/>
    </source>
</evidence>
<dbReference type="AlphaFoldDB" id="A0A0L0F1Q2"/>
<dbReference type="GeneID" id="25917313"/>
<dbReference type="RefSeq" id="XP_014144562.1">
    <property type="nucleotide sequence ID" value="XM_014289087.1"/>
</dbReference>
<sequence>ESALLSRCSGALLALQKSIRKCGPTIDNKASLSEGLKAAAACLAQAAGLAAAETKVWL</sequence>
<protein>
    <submittedName>
        <fullName evidence="1">Uncharacterized protein</fullName>
    </submittedName>
</protein>
<dbReference type="EMBL" id="KQ250545">
    <property type="protein sequence ID" value="KNC70660.1"/>
    <property type="molecule type" value="Genomic_DNA"/>
</dbReference>
<feature type="non-terminal residue" evidence="1">
    <location>
        <position position="1"/>
    </location>
</feature>
<gene>
    <name evidence="1" type="ORF">SARC_16809</name>
</gene>
<organism evidence="1 2">
    <name type="scientific">Sphaeroforma arctica JP610</name>
    <dbReference type="NCBI Taxonomy" id="667725"/>
    <lineage>
        <taxon>Eukaryota</taxon>
        <taxon>Ichthyosporea</taxon>
        <taxon>Ichthyophonida</taxon>
        <taxon>Sphaeroforma</taxon>
    </lineage>
</organism>
<evidence type="ECO:0000313" key="2">
    <source>
        <dbReference type="Proteomes" id="UP000054560"/>
    </source>
</evidence>
<keyword evidence="2" id="KW-1185">Reference proteome</keyword>
<dbReference type="Proteomes" id="UP000054560">
    <property type="component" value="Unassembled WGS sequence"/>
</dbReference>